<protein>
    <recommendedName>
        <fullName evidence="4">Non-haem dioxygenase N-terminal domain-containing protein</fullName>
    </recommendedName>
</protein>
<dbReference type="PANTHER" id="PTHR10209">
    <property type="entry name" value="OXIDOREDUCTASE, 2OG-FE II OXYGENASE FAMILY PROTEIN"/>
    <property type="match status" value="1"/>
</dbReference>
<feature type="domain" description="Non-haem dioxygenase N-terminal" evidence="4">
    <location>
        <begin position="3"/>
        <end position="102"/>
    </location>
</feature>
<comment type="caution">
    <text evidence="5">The sequence shown here is derived from an EMBL/GenBank/DDBJ whole genome shotgun (WGS) entry which is preliminary data.</text>
</comment>
<dbReference type="Proteomes" id="UP000317650">
    <property type="component" value="Chromosome 10"/>
</dbReference>
<evidence type="ECO:0000256" key="1">
    <source>
        <dbReference type="ARBA" id="ARBA00022723"/>
    </source>
</evidence>
<dbReference type="GO" id="GO:0046872">
    <property type="term" value="F:metal ion binding"/>
    <property type="evidence" value="ECO:0007669"/>
    <property type="project" value="UniProtKB-KW"/>
</dbReference>
<dbReference type="AlphaFoldDB" id="A0A4S8IWY8"/>
<name>A0A4S8IWY8_MUSBA</name>
<dbReference type="InterPro" id="IPR027443">
    <property type="entry name" value="IPNS-like_sf"/>
</dbReference>
<reference evidence="5 6" key="1">
    <citation type="journal article" date="2019" name="Nat. Plants">
        <title>Genome sequencing of Musa balbisiana reveals subgenome evolution and function divergence in polyploid bananas.</title>
        <authorList>
            <person name="Yao X."/>
        </authorList>
    </citation>
    <scope>NUCLEOTIDE SEQUENCE [LARGE SCALE GENOMIC DNA]</scope>
    <source>
        <strain evidence="6">cv. DH-PKW</strain>
        <tissue evidence="5">Leaves</tissue>
    </source>
</reference>
<accession>A0A4S8IWY8</accession>
<evidence type="ECO:0000313" key="6">
    <source>
        <dbReference type="Proteomes" id="UP000317650"/>
    </source>
</evidence>
<dbReference type="GO" id="GO:0016491">
    <property type="term" value="F:oxidoreductase activity"/>
    <property type="evidence" value="ECO:0007669"/>
    <property type="project" value="UniProtKB-KW"/>
</dbReference>
<keyword evidence="1" id="KW-0479">Metal-binding</keyword>
<dbReference type="EMBL" id="PYDT01000008">
    <property type="protein sequence ID" value="THU53398.1"/>
    <property type="molecule type" value="Genomic_DNA"/>
</dbReference>
<dbReference type="Pfam" id="PF14226">
    <property type="entry name" value="DIOX_N"/>
    <property type="match status" value="1"/>
</dbReference>
<evidence type="ECO:0000313" key="5">
    <source>
        <dbReference type="EMBL" id="THU53398.1"/>
    </source>
</evidence>
<evidence type="ECO:0000256" key="3">
    <source>
        <dbReference type="ARBA" id="ARBA00023004"/>
    </source>
</evidence>
<keyword evidence="3" id="KW-0408">Iron</keyword>
<evidence type="ECO:0000256" key="2">
    <source>
        <dbReference type="ARBA" id="ARBA00023002"/>
    </source>
</evidence>
<gene>
    <name evidence="5" type="ORF">C4D60_Mb10t13990</name>
</gene>
<keyword evidence="6" id="KW-1185">Reference proteome</keyword>
<dbReference type="Gene3D" id="2.60.120.330">
    <property type="entry name" value="B-lactam Antibiotic, Isopenicillin N Synthase, Chain"/>
    <property type="match status" value="1"/>
</dbReference>
<dbReference type="STRING" id="52838.A0A4S8IWY8"/>
<sequence>MTIPAIDFSKLDGKERAEALAQSVNGREEWGFFQLVNHGIPVELLERVKKVCSECYKLRAEGFERSKPVQMLNKLAEEEEEGDAKRLDDVDWEDVFVLQDDNQRPPNPPVFKSCPLCFCQWIDDMLPSITWRKTMRERREELRKLAEKAMEVMAENLGFFDKGNKPILFISVLLFRVRPNKPILCIRILKEIGWISERKRKPFFYSPPFFT</sequence>
<keyword evidence="2" id="KW-0560">Oxidoreductase</keyword>
<dbReference type="SUPFAM" id="SSF51197">
    <property type="entry name" value="Clavaminate synthase-like"/>
    <property type="match status" value="1"/>
</dbReference>
<dbReference type="InterPro" id="IPR026992">
    <property type="entry name" value="DIOX_N"/>
</dbReference>
<organism evidence="5 6">
    <name type="scientific">Musa balbisiana</name>
    <name type="common">Banana</name>
    <dbReference type="NCBI Taxonomy" id="52838"/>
    <lineage>
        <taxon>Eukaryota</taxon>
        <taxon>Viridiplantae</taxon>
        <taxon>Streptophyta</taxon>
        <taxon>Embryophyta</taxon>
        <taxon>Tracheophyta</taxon>
        <taxon>Spermatophyta</taxon>
        <taxon>Magnoliopsida</taxon>
        <taxon>Liliopsida</taxon>
        <taxon>Zingiberales</taxon>
        <taxon>Musaceae</taxon>
        <taxon>Musa</taxon>
    </lineage>
</organism>
<dbReference type="PANTHER" id="PTHR10209:SF829">
    <property type="entry name" value="OS05G0149300 PROTEIN"/>
    <property type="match status" value="1"/>
</dbReference>
<evidence type="ECO:0000259" key="4">
    <source>
        <dbReference type="Pfam" id="PF14226"/>
    </source>
</evidence>
<proteinExistence type="predicted"/>